<dbReference type="PANTHER" id="PTHR43142:SF1">
    <property type="entry name" value="CARBOXYLIC ESTER HYDROLASE"/>
    <property type="match status" value="1"/>
</dbReference>
<gene>
    <name evidence="7" type="ORF">g.4913</name>
</gene>
<keyword evidence="4" id="KW-0325">Glycoprotein</keyword>
<dbReference type="CDD" id="cd00312">
    <property type="entry name" value="Esterase_lipase"/>
    <property type="match status" value="1"/>
</dbReference>
<dbReference type="PROSITE" id="PS00122">
    <property type="entry name" value="CARBOXYLESTERASE_B_1"/>
    <property type="match status" value="1"/>
</dbReference>
<dbReference type="Gene3D" id="3.40.50.1820">
    <property type="entry name" value="alpha/beta hydrolase"/>
    <property type="match status" value="1"/>
</dbReference>
<dbReference type="InterPro" id="IPR029058">
    <property type="entry name" value="AB_hydrolase_fold"/>
</dbReference>
<comment type="similarity">
    <text evidence="1 5">Belongs to the type-B carboxylesterase/lipase family.</text>
</comment>
<evidence type="ECO:0000256" key="3">
    <source>
        <dbReference type="ARBA" id="ARBA00022801"/>
    </source>
</evidence>
<dbReference type="SUPFAM" id="SSF53474">
    <property type="entry name" value="alpha/beta-Hydrolases"/>
    <property type="match status" value="1"/>
</dbReference>
<dbReference type="InterPro" id="IPR019819">
    <property type="entry name" value="Carboxylesterase_B_CS"/>
</dbReference>
<proteinExistence type="inferred from homology"/>
<evidence type="ECO:0000256" key="4">
    <source>
        <dbReference type="ARBA" id="ARBA00023180"/>
    </source>
</evidence>
<keyword evidence="3 5" id="KW-0378">Hydrolase</keyword>
<dbReference type="GO" id="GO:0052689">
    <property type="term" value="F:carboxylic ester hydrolase activity"/>
    <property type="evidence" value="ECO:0007669"/>
    <property type="project" value="UniProtKB-KW"/>
</dbReference>
<dbReference type="AlphaFoldDB" id="A0A1B6DUM7"/>
<feature type="signal peptide" evidence="5">
    <location>
        <begin position="1"/>
        <end position="22"/>
    </location>
</feature>
<protein>
    <recommendedName>
        <fullName evidence="5">Carboxylic ester hydrolase</fullName>
        <ecNumber evidence="5">3.1.1.-</ecNumber>
    </recommendedName>
</protein>
<evidence type="ECO:0000256" key="2">
    <source>
        <dbReference type="ARBA" id="ARBA00022487"/>
    </source>
</evidence>
<accession>A0A1B6DUM7</accession>
<evidence type="ECO:0000259" key="6">
    <source>
        <dbReference type="Pfam" id="PF00135"/>
    </source>
</evidence>
<keyword evidence="5" id="KW-0732">Signal</keyword>
<dbReference type="EMBL" id="GEDC01007926">
    <property type="protein sequence ID" value="JAS29372.1"/>
    <property type="molecule type" value="Transcribed_RNA"/>
</dbReference>
<dbReference type="EC" id="3.1.1.-" evidence="5"/>
<dbReference type="InterPro" id="IPR002018">
    <property type="entry name" value="CarbesteraseB"/>
</dbReference>
<name>A0A1B6DUM7_9HEMI</name>
<keyword evidence="2" id="KW-0719">Serine esterase</keyword>
<reference evidence="7" key="1">
    <citation type="submission" date="2015-12" db="EMBL/GenBank/DDBJ databases">
        <title>De novo transcriptome assembly of four potential Pierce s Disease insect vectors from Arizona vineyards.</title>
        <authorList>
            <person name="Tassone E.E."/>
        </authorList>
    </citation>
    <scope>NUCLEOTIDE SEQUENCE</scope>
</reference>
<dbReference type="Pfam" id="PF00135">
    <property type="entry name" value="COesterase"/>
    <property type="match status" value="1"/>
</dbReference>
<dbReference type="InterPro" id="IPR019826">
    <property type="entry name" value="Carboxylesterase_B_AS"/>
</dbReference>
<evidence type="ECO:0000313" key="7">
    <source>
        <dbReference type="EMBL" id="JAS29372.1"/>
    </source>
</evidence>
<sequence>MLPIMKFEVFTFLFIFVKLNIAQILPYPEVTIEQGTIRGTYEKTLIGGRRYASFDGIPYAQPPVGKLRFKEPQAPLPWVGVYQATQIASPCLQFSHVTYTIEGDEDCLFLNVYTPLIPVNKEMSPLLDVVVYIHGGAFMFNQGSSSRPGFLLDRDIILVTINYRLGPLGFLSTGDDIIPGNNGLKDQSAALRWIQKNIAAFGGNPDSVTLTGLSAGGASVHYHYMSPLSQGLFNKGISFSGTALCPWTQMERGREKAFQIGKKLGCNLHNSTSLLNCLINRPARHIVSQVKDFMGWLYNPFSPFGPTVETGGKTPFITQDPYEILTSGNFQQIPWVTSVTSEEGLYPAAEFLNSKNLEEIDSNYYNIIPHILDFNLTVKPELKYKVSKTIKGYYLNNRNVSQDTTQFVQMISDRLFVSCGEEAAKIHAKKSQSQVYFYYFNFRGTRSLSNLFSKSNEDFGVSHGDDVFYFLSKLSNWVPKTESEKDMIQRFLDFITSYAKSGVPMFKPDFDFLTVKGGLPKLNYIKIRSPYDFSQEQAIDLGNSNFWFSLPFQEEVNIAKRGSSKETNKQDKKLVCY</sequence>
<dbReference type="PANTHER" id="PTHR43142">
    <property type="entry name" value="CARBOXYLIC ESTER HYDROLASE"/>
    <property type="match status" value="1"/>
</dbReference>
<organism evidence="7">
    <name type="scientific">Clastoptera arizonana</name>
    <name type="common">Arizona spittle bug</name>
    <dbReference type="NCBI Taxonomy" id="38151"/>
    <lineage>
        <taxon>Eukaryota</taxon>
        <taxon>Metazoa</taxon>
        <taxon>Ecdysozoa</taxon>
        <taxon>Arthropoda</taxon>
        <taxon>Hexapoda</taxon>
        <taxon>Insecta</taxon>
        <taxon>Pterygota</taxon>
        <taxon>Neoptera</taxon>
        <taxon>Paraneoptera</taxon>
        <taxon>Hemiptera</taxon>
        <taxon>Auchenorrhyncha</taxon>
        <taxon>Cercopoidea</taxon>
        <taxon>Clastopteridae</taxon>
        <taxon>Clastoptera</taxon>
    </lineage>
</organism>
<feature type="chain" id="PRO_5008447179" description="Carboxylic ester hydrolase" evidence="5">
    <location>
        <begin position="23"/>
        <end position="577"/>
    </location>
</feature>
<evidence type="ECO:0000256" key="5">
    <source>
        <dbReference type="RuleBase" id="RU361235"/>
    </source>
</evidence>
<evidence type="ECO:0000256" key="1">
    <source>
        <dbReference type="ARBA" id="ARBA00005964"/>
    </source>
</evidence>
<feature type="domain" description="Carboxylesterase type B" evidence="6">
    <location>
        <begin position="28"/>
        <end position="506"/>
    </location>
</feature>
<dbReference type="PROSITE" id="PS00941">
    <property type="entry name" value="CARBOXYLESTERASE_B_2"/>
    <property type="match status" value="1"/>
</dbReference>